<organism evidence="6 7">
    <name type="scientific">Clavispora lusitaniae</name>
    <name type="common">Candida lusitaniae</name>
    <dbReference type="NCBI Taxonomy" id="36911"/>
    <lineage>
        <taxon>Eukaryota</taxon>
        <taxon>Fungi</taxon>
        <taxon>Dikarya</taxon>
        <taxon>Ascomycota</taxon>
        <taxon>Saccharomycotina</taxon>
        <taxon>Pichiomycetes</taxon>
        <taxon>Metschnikowiaceae</taxon>
        <taxon>Clavispora</taxon>
    </lineage>
</organism>
<dbReference type="Pfam" id="PF00569">
    <property type="entry name" value="ZZ"/>
    <property type="match status" value="1"/>
</dbReference>
<sequence>MGDISVEISLITENKRESVSVTAGYSMLSRFTSKNFVLNFALNHVRGDWKIIDMDSVQVCAAESESSSHIKFVTLETEQDFARFWTRAQTARKAKLNVYFDETKDEEKAETSSVESSSKEESSGTSTFTLVASSLLALLVFIFSTPDNVNRRFCRGHPRENIAGTRYHCMECPDFDLCEKCYLSNVTIFPHRSTHRMRAIPEEDDPWRGPGAHHHCNNSWMGSGHDHFHGSWREPEVPEHFSGWMGPGAHEHFRNRFFNDWSRDRERCSDCRRMNGNHRRNCPRNTDFPRRWRNRRKCERDEPFWSNESDERSNC</sequence>
<dbReference type="GO" id="GO:0008270">
    <property type="term" value="F:zinc ion binding"/>
    <property type="evidence" value="ECO:0007669"/>
    <property type="project" value="UniProtKB-KW"/>
</dbReference>
<gene>
    <name evidence="6" type="ORF">A9F13_04g03201</name>
</gene>
<reference evidence="6 7" key="1">
    <citation type="submission" date="2017-04" db="EMBL/GenBank/DDBJ databases">
        <title>Draft genome of the yeast Clavispora lusitaniae type strain CBS 6936.</title>
        <authorList>
            <person name="Durrens P."/>
            <person name="Klopp C."/>
            <person name="Biteau N."/>
            <person name="Fitton-Ouhabi V."/>
            <person name="Dementhon K."/>
            <person name="Accoceberry I."/>
            <person name="Sherman D.J."/>
            <person name="Noel T."/>
        </authorList>
    </citation>
    <scope>NUCLEOTIDE SEQUENCE [LARGE SCALE GENOMIC DNA]</scope>
    <source>
        <strain evidence="6 7">CBS 6936</strain>
    </source>
</reference>
<protein>
    <recommendedName>
        <fullName evidence="5">ZZ-type domain-containing protein</fullName>
    </recommendedName>
</protein>
<name>A0AA91T349_CLALS</name>
<evidence type="ECO:0000256" key="2">
    <source>
        <dbReference type="ARBA" id="ARBA00022771"/>
    </source>
</evidence>
<dbReference type="InterPro" id="IPR000433">
    <property type="entry name" value="Znf_ZZ"/>
</dbReference>
<evidence type="ECO:0000256" key="3">
    <source>
        <dbReference type="ARBA" id="ARBA00022833"/>
    </source>
</evidence>
<dbReference type="PROSITE" id="PS50135">
    <property type="entry name" value="ZF_ZZ_2"/>
    <property type="match status" value="1"/>
</dbReference>
<dbReference type="Proteomes" id="UP000195602">
    <property type="component" value="Unassembled WGS sequence"/>
</dbReference>
<feature type="domain" description="ZZ-type" evidence="5">
    <location>
        <begin position="146"/>
        <end position="205"/>
    </location>
</feature>
<dbReference type="SMART" id="SM00291">
    <property type="entry name" value="ZnF_ZZ"/>
    <property type="match status" value="1"/>
</dbReference>
<dbReference type="InterPro" id="IPR043145">
    <property type="entry name" value="Znf_ZZ_sf"/>
</dbReference>
<keyword evidence="1" id="KW-0479">Metal-binding</keyword>
<evidence type="ECO:0000256" key="1">
    <source>
        <dbReference type="ARBA" id="ARBA00022723"/>
    </source>
</evidence>
<dbReference type="EMBL" id="LYUB02000004">
    <property type="protein sequence ID" value="OVF09811.1"/>
    <property type="molecule type" value="Genomic_DNA"/>
</dbReference>
<comment type="caution">
    <text evidence="6">The sequence shown here is derived from an EMBL/GenBank/DDBJ whole genome shotgun (WGS) entry which is preliminary data.</text>
</comment>
<evidence type="ECO:0000313" key="7">
    <source>
        <dbReference type="Proteomes" id="UP000195602"/>
    </source>
</evidence>
<dbReference type="SUPFAM" id="SSF57850">
    <property type="entry name" value="RING/U-box"/>
    <property type="match status" value="1"/>
</dbReference>
<evidence type="ECO:0000313" key="6">
    <source>
        <dbReference type="EMBL" id="OVF09811.1"/>
    </source>
</evidence>
<evidence type="ECO:0000256" key="4">
    <source>
        <dbReference type="PROSITE-ProRule" id="PRU00228"/>
    </source>
</evidence>
<evidence type="ECO:0000259" key="5">
    <source>
        <dbReference type="PROSITE" id="PS50135"/>
    </source>
</evidence>
<dbReference type="Gene3D" id="3.30.60.90">
    <property type="match status" value="1"/>
</dbReference>
<accession>A0AA91T349</accession>
<dbReference type="KEGG" id="clus:A9F13_04g03201"/>
<keyword evidence="2 4" id="KW-0863">Zinc-finger</keyword>
<dbReference type="AlphaFoldDB" id="A0AA91T349"/>
<dbReference type="CDD" id="cd02249">
    <property type="entry name" value="ZZ"/>
    <property type="match status" value="1"/>
</dbReference>
<proteinExistence type="predicted"/>
<keyword evidence="3" id="KW-0862">Zinc</keyword>